<dbReference type="PANTHER" id="PTHR33065">
    <property type="entry name" value="OS07G0486400 PROTEIN"/>
    <property type="match status" value="1"/>
</dbReference>
<dbReference type="PANTHER" id="PTHR33065:SF177">
    <property type="entry name" value="OS08G0141000 PROTEIN"/>
    <property type="match status" value="1"/>
</dbReference>
<evidence type="ECO:0000313" key="2">
    <source>
        <dbReference type="EnsemblPlants" id="LPERR08G02610.3"/>
    </source>
</evidence>
<protein>
    <recommendedName>
        <fullName evidence="1">DUF6598 domain-containing protein</fullName>
    </recommendedName>
</protein>
<feature type="domain" description="DUF6598" evidence="1">
    <location>
        <begin position="103"/>
        <end position="172"/>
    </location>
</feature>
<reference evidence="2" key="3">
    <citation type="submission" date="2015-04" db="UniProtKB">
        <authorList>
            <consortium name="EnsemblPlants"/>
        </authorList>
    </citation>
    <scope>IDENTIFICATION</scope>
</reference>
<name>A0A0D9X494_9ORYZ</name>
<dbReference type="Gramene" id="LPERR08G02610.3">
    <property type="protein sequence ID" value="LPERR08G02610.3"/>
    <property type="gene ID" value="LPERR08G02610"/>
</dbReference>
<organism evidence="2 3">
    <name type="scientific">Leersia perrieri</name>
    <dbReference type="NCBI Taxonomy" id="77586"/>
    <lineage>
        <taxon>Eukaryota</taxon>
        <taxon>Viridiplantae</taxon>
        <taxon>Streptophyta</taxon>
        <taxon>Embryophyta</taxon>
        <taxon>Tracheophyta</taxon>
        <taxon>Spermatophyta</taxon>
        <taxon>Magnoliopsida</taxon>
        <taxon>Liliopsida</taxon>
        <taxon>Poales</taxon>
        <taxon>Poaceae</taxon>
        <taxon>BOP clade</taxon>
        <taxon>Oryzoideae</taxon>
        <taxon>Oryzeae</taxon>
        <taxon>Oryzinae</taxon>
        <taxon>Leersia</taxon>
    </lineage>
</organism>
<sequence length="182" mass="21189">MEMEMKKAAAAMARQRSLRNQVLGKLRKESAEEWESRVRKSLEEQNKAYLEQIAGDPEDEESQCAIDYRRFWNDVWFPRRARVPPMRFTFEPPRGIKAGTSQTLQIFSVKVAATRGGLQWPLDVFGIIAVRDIIDRNRNIVFHRTRENYQTLTEQLDPSLLLVGPTRAVVLSMPEPESERHY</sequence>
<dbReference type="Proteomes" id="UP000032180">
    <property type="component" value="Chromosome 8"/>
</dbReference>
<evidence type="ECO:0000313" key="3">
    <source>
        <dbReference type="Proteomes" id="UP000032180"/>
    </source>
</evidence>
<dbReference type="HOGENOM" id="CLU_1367948_0_0_1"/>
<reference evidence="2 3" key="1">
    <citation type="submission" date="2012-08" db="EMBL/GenBank/DDBJ databases">
        <title>Oryza genome evolution.</title>
        <authorList>
            <person name="Wing R.A."/>
        </authorList>
    </citation>
    <scope>NUCLEOTIDE SEQUENCE</scope>
</reference>
<keyword evidence="3" id="KW-1185">Reference proteome</keyword>
<dbReference type="AlphaFoldDB" id="A0A0D9X494"/>
<dbReference type="EnsemblPlants" id="LPERR08G02610.3">
    <property type="protein sequence ID" value="LPERR08G02610.3"/>
    <property type="gene ID" value="LPERR08G02610"/>
</dbReference>
<dbReference type="Pfam" id="PF20241">
    <property type="entry name" value="DUF6598"/>
    <property type="match status" value="1"/>
</dbReference>
<evidence type="ECO:0000259" key="1">
    <source>
        <dbReference type="Pfam" id="PF20241"/>
    </source>
</evidence>
<reference evidence="3" key="2">
    <citation type="submission" date="2013-12" db="EMBL/GenBank/DDBJ databases">
        <authorList>
            <person name="Yu Y."/>
            <person name="Lee S."/>
            <person name="de Baynast K."/>
            <person name="Wissotski M."/>
            <person name="Liu L."/>
            <person name="Talag J."/>
            <person name="Goicoechea J."/>
            <person name="Angelova A."/>
            <person name="Jetty R."/>
            <person name="Kudrna D."/>
            <person name="Golser W."/>
            <person name="Rivera L."/>
            <person name="Zhang J."/>
            <person name="Wing R."/>
        </authorList>
    </citation>
    <scope>NUCLEOTIDE SEQUENCE</scope>
</reference>
<accession>A0A0D9X494</accession>
<proteinExistence type="predicted"/>
<dbReference type="InterPro" id="IPR046533">
    <property type="entry name" value="DUF6598"/>
</dbReference>